<evidence type="ECO:0000313" key="6">
    <source>
        <dbReference type="Proteomes" id="UP000055136"/>
    </source>
</evidence>
<sequence>MSEQDRKPPKAVALKWDGKAAPTVTAKGQGDLAEQILAIARAHDIPIQEDNEVLVTALAQIELGDEIPESLYVAVAQVIAFAYHLSGRHSVTEDAQA</sequence>
<dbReference type="GO" id="GO:0005886">
    <property type="term" value="C:plasma membrane"/>
    <property type="evidence" value="ECO:0007669"/>
    <property type="project" value="TreeGrafter"/>
</dbReference>
<evidence type="ECO:0000256" key="3">
    <source>
        <dbReference type="ARBA" id="ARBA00023225"/>
    </source>
</evidence>
<reference evidence="5" key="1">
    <citation type="submission" date="2015-10" db="EMBL/GenBank/DDBJ databases">
        <title>Description of Candidatus Tenderia electrophaga gen. nov, sp. nov., an Uncultivated Electroautotroph from a Biocathode Enrichment.</title>
        <authorList>
            <person name="Eddie B.J."/>
            <person name="Malanoski A.P."/>
            <person name="Wang Z."/>
            <person name="Hall R.J."/>
            <person name="Oh S.D."/>
            <person name="Heiner C."/>
            <person name="Lin B."/>
            <person name="Strycharz-Glaven S.M."/>
        </authorList>
    </citation>
    <scope>NUCLEOTIDE SEQUENCE [LARGE SCALE GENOMIC DNA]</scope>
    <source>
        <strain evidence="5">NRL1</strain>
    </source>
</reference>
<dbReference type="InterPro" id="IPR029025">
    <property type="entry name" value="T3SS_substrate_exporter_C"/>
</dbReference>
<keyword evidence="3" id="KW-0653">Protein transport</keyword>
<dbReference type="Pfam" id="PF01312">
    <property type="entry name" value="Bac_export_2"/>
    <property type="match status" value="1"/>
</dbReference>
<proteinExistence type="inferred from homology"/>
<gene>
    <name evidence="5" type="ORF">Tel_05825</name>
</gene>
<evidence type="ECO:0000313" key="5">
    <source>
        <dbReference type="EMBL" id="ALP52707.1"/>
    </source>
</evidence>
<keyword evidence="3" id="KW-0813">Transport</keyword>
<evidence type="ECO:0000256" key="1">
    <source>
        <dbReference type="ARBA" id="ARBA00010690"/>
    </source>
</evidence>
<keyword evidence="6" id="KW-1185">Reference proteome</keyword>
<dbReference type="Gene3D" id="3.40.1690.10">
    <property type="entry name" value="secretion proteins EscU"/>
    <property type="match status" value="1"/>
</dbReference>
<comment type="function">
    <text evidence="4">Required for formation of the rod structure in the basal body of the flagellar apparatus. Together with FliI and FliH, may constitute the export apparatus of flagellin.</text>
</comment>
<dbReference type="Proteomes" id="UP000055136">
    <property type="component" value="Chromosome"/>
</dbReference>
<comment type="similarity">
    <text evidence="1">Belongs to the type III secretion exporter family.</text>
</comment>
<keyword evidence="3" id="KW-1006">Bacterial flagellum protein export</keyword>
<dbReference type="STRING" id="1748243.Tel_05825"/>
<evidence type="ECO:0000256" key="4">
    <source>
        <dbReference type="ARBA" id="ARBA00025078"/>
    </source>
</evidence>
<dbReference type="PANTHER" id="PTHR30531:SF12">
    <property type="entry name" value="FLAGELLAR BIOSYNTHETIC PROTEIN FLHB"/>
    <property type="match status" value="1"/>
</dbReference>
<evidence type="ECO:0000256" key="2">
    <source>
        <dbReference type="ARBA" id="ARBA00021622"/>
    </source>
</evidence>
<dbReference type="AlphaFoldDB" id="A0A0S2TC78"/>
<organism evidence="5 6">
    <name type="scientific">Candidatus Tenderia electrophaga</name>
    <dbReference type="NCBI Taxonomy" id="1748243"/>
    <lineage>
        <taxon>Bacteria</taxon>
        <taxon>Pseudomonadati</taxon>
        <taxon>Pseudomonadota</taxon>
        <taxon>Gammaproteobacteria</taxon>
        <taxon>Candidatus Tenderiales</taxon>
        <taxon>Candidatus Tenderiaceae</taxon>
        <taxon>Candidatus Tenderia</taxon>
    </lineage>
</organism>
<protein>
    <recommendedName>
        <fullName evidence="2">Flagellar biosynthetic protein FlhB</fullName>
    </recommendedName>
</protein>
<dbReference type="InterPro" id="IPR006135">
    <property type="entry name" value="T3SS_substrate_exporter"/>
</dbReference>
<dbReference type="EMBL" id="CP013099">
    <property type="protein sequence ID" value="ALP52707.1"/>
    <property type="molecule type" value="Genomic_DNA"/>
</dbReference>
<name>A0A0S2TC78_9GAMM</name>
<dbReference type="SUPFAM" id="SSF160544">
    <property type="entry name" value="EscU C-terminal domain-like"/>
    <property type="match status" value="1"/>
</dbReference>
<dbReference type="GO" id="GO:0009306">
    <property type="term" value="P:protein secretion"/>
    <property type="evidence" value="ECO:0007669"/>
    <property type="project" value="InterPro"/>
</dbReference>
<dbReference type="PANTHER" id="PTHR30531">
    <property type="entry name" value="FLAGELLAR BIOSYNTHETIC PROTEIN FLHB"/>
    <property type="match status" value="1"/>
</dbReference>
<dbReference type="KEGG" id="tee:Tel_05825"/>
<accession>A0A0S2TC78</accession>